<proteinExistence type="predicted"/>
<dbReference type="PROSITE" id="PS50853">
    <property type="entry name" value="FN3"/>
    <property type="match status" value="1"/>
</dbReference>
<dbReference type="Gene3D" id="2.60.40.10">
    <property type="entry name" value="Immunoglobulins"/>
    <property type="match status" value="1"/>
</dbReference>
<dbReference type="InterPro" id="IPR003961">
    <property type="entry name" value="FN3_dom"/>
</dbReference>
<organism evidence="2 3">
    <name type="scientific">Sphingobacterium alkalisoli</name>
    <dbReference type="NCBI Taxonomy" id="1874115"/>
    <lineage>
        <taxon>Bacteria</taxon>
        <taxon>Pseudomonadati</taxon>
        <taxon>Bacteroidota</taxon>
        <taxon>Sphingobacteriia</taxon>
        <taxon>Sphingobacteriales</taxon>
        <taxon>Sphingobacteriaceae</taxon>
        <taxon>Sphingobacterium</taxon>
    </lineage>
</organism>
<dbReference type="InterPro" id="IPR013783">
    <property type="entry name" value="Ig-like_fold"/>
</dbReference>
<dbReference type="RefSeq" id="WP_136820925.1">
    <property type="nucleotide sequence ID" value="NZ_BMJX01000003.1"/>
</dbReference>
<accession>A0A4U0H2T0</accession>
<dbReference type="AlphaFoldDB" id="A0A4U0H2T0"/>
<dbReference type="CDD" id="cd00063">
    <property type="entry name" value="FN3"/>
    <property type="match status" value="1"/>
</dbReference>
<feature type="domain" description="Fibronectin type-III" evidence="1">
    <location>
        <begin position="122"/>
        <end position="213"/>
    </location>
</feature>
<gene>
    <name evidence="2" type="ORF">FAZ19_11800</name>
</gene>
<keyword evidence="3" id="KW-1185">Reference proteome</keyword>
<name>A0A4U0H2T0_9SPHI</name>
<dbReference type="OrthoDB" id="9792152at2"/>
<dbReference type="Proteomes" id="UP000309872">
    <property type="component" value="Unassembled WGS sequence"/>
</dbReference>
<evidence type="ECO:0000259" key="1">
    <source>
        <dbReference type="PROSITE" id="PS50853"/>
    </source>
</evidence>
<reference evidence="2 3" key="1">
    <citation type="submission" date="2019-04" db="EMBL/GenBank/DDBJ databases">
        <title>Sphingobacterium olei sp. nov., isolated from oil-contaminated soil.</title>
        <authorList>
            <person name="Liu B."/>
        </authorList>
    </citation>
    <scope>NUCLEOTIDE SEQUENCE [LARGE SCALE GENOMIC DNA]</scope>
    <source>
        <strain evidence="2 3">Y3L14</strain>
    </source>
</reference>
<dbReference type="InterPro" id="IPR036116">
    <property type="entry name" value="FN3_sf"/>
</dbReference>
<dbReference type="Pfam" id="PF00041">
    <property type="entry name" value="fn3"/>
    <property type="match status" value="1"/>
</dbReference>
<dbReference type="EMBL" id="SUKA01000003">
    <property type="protein sequence ID" value="TJY65796.1"/>
    <property type="molecule type" value="Genomic_DNA"/>
</dbReference>
<dbReference type="SMART" id="SM00060">
    <property type="entry name" value="FN3"/>
    <property type="match status" value="1"/>
</dbReference>
<comment type="caution">
    <text evidence="2">The sequence shown here is derived from an EMBL/GenBank/DDBJ whole genome shotgun (WGS) entry which is preliminary data.</text>
</comment>
<dbReference type="SUPFAM" id="SSF49265">
    <property type="entry name" value="Fibronectin type III"/>
    <property type="match status" value="1"/>
</dbReference>
<evidence type="ECO:0000313" key="3">
    <source>
        <dbReference type="Proteomes" id="UP000309872"/>
    </source>
</evidence>
<sequence>MRKEKVISNYSPWSDYELSTLAGRVLKAMQDTNAIANFPTPNPALDVLETLVNNYIAQHEIASRRGSALEISQKNESREALLVGLRNLAHYVNEIANGQLSMLLSTGLVLVAQPSSSQLPLVPQRLRLRDGRVSGMMHIDMTPVKGAWDYEIAIGGSINEQGEIQWNQTLMTTSSRGNFVMELTPGTQYYVRVRARNGKGTGDWSEPVSLIAR</sequence>
<protein>
    <submittedName>
        <fullName evidence="2">Fibronectin type III domain-containing protein</fullName>
    </submittedName>
</protein>
<evidence type="ECO:0000313" key="2">
    <source>
        <dbReference type="EMBL" id="TJY65796.1"/>
    </source>
</evidence>